<dbReference type="EMBL" id="VLPL01000004">
    <property type="protein sequence ID" value="TSJ44935.1"/>
    <property type="molecule type" value="Genomic_DNA"/>
</dbReference>
<proteinExistence type="predicted"/>
<accession>A0A556MYF7</accession>
<dbReference type="Gene3D" id="1.25.40.10">
    <property type="entry name" value="Tetratricopeptide repeat domain"/>
    <property type="match status" value="1"/>
</dbReference>
<dbReference type="OrthoDB" id="1467230at2"/>
<evidence type="ECO:0000313" key="1">
    <source>
        <dbReference type="EMBL" id="TSJ44935.1"/>
    </source>
</evidence>
<gene>
    <name evidence="1" type="ORF">FO442_10080</name>
</gene>
<keyword evidence="2" id="KW-1185">Reference proteome</keyword>
<reference evidence="1 2" key="1">
    <citation type="submission" date="2019-07" db="EMBL/GenBank/DDBJ databases">
        <authorList>
            <person name="Huq M.A."/>
        </authorList>
    </citation>
    <scope>NUCLEOTIDE SEQUENCE [LARGE SCALE GENOMIC DNA]</scope>
    <source>
        <strain evidence="1 2">MAH-3</strain>
    </source>
</reference>
<sequence>MKHTVLLFILFGFSTAYGQIGVYGAQQIFGAVTTVGREVVRAIEYKKEKDELERREEEYLGIVAHADQLFAAGQYSEASERYNAALRLKSEQYVRDQIARCNAEIARAERQEYQLLVDKADSLYAQLNYSEAIETYTAALGKSNQQYPKDQIEQVKADQERWQKVHFSGLLISDTRVDDLSSRAYFNDPYSDFIKPGKYPVIDNYLVYSNYQTLDGIAVPANMHLVVYSEPNFKGTVLVDVTGPAIINNSSKKNAPASEEVQTHEFVLPLQQKFPQSVRTWSVTNMNSWIKGSMEITTL</sequence>
<dbReference type="RefSeq" id="WP_144333052.1">
    <property type="nucleotide sequence ID" value="NZ_VLPL01000004.1"/>
</dbReference>
<dbReference type="InterPro" id="IPR011990">
    <property type="entry name" value="TPR-like_helical_dom_sf"/>
</dbReference>
<dbReference type="Proteomes" id="UP000316008">
    <property type="component" value="Unassembled WGS sequence"/>
</dbReference>
<evidence type="ECO:0000313" key="2">
    <source>
        <dbReference type="Proteomes" id="UP000316008"/>
    </source>
</evidence>
<dbReference type="AlphaFoldDB" id="A0A556MYF7"/>
<protein>
    <recommendedName>
        <fullName evidence="3">Tetratricopeptide repeat protein</fullName>
    </recommendedName>
</protein>
<organism evidence="1 2">
    <name type="scientific">Fluviicola chungangensis</name>
    <dbReference type="NCBI Taxonomy" id="2597671"/>
    <lineage>
        <taxon>Bacteria</taxon>
        <taxon>Pseudomonadati</taxon>
        <taxon>Bacteroidota</taxon>
        <taxon>Flavobacteriia</taxon>
        <taxon>Flavobacteriales</taxon>
        <taxon>Crocinitomicaceae</taxon>
        <taxon>Fluviicola</taxon>
    </lineage>
</organism>
<name>A0A556MYF7_9FLAO</name>
<comment type="caution">
    <text evidence="1">The sequence shown here is derived from an EMBL/GenBank/DDBJ whole genome shotgun (WGS) entry which is preliminary data.</text>
</comment>
<evidence type="ECO:0008006" key="3">
    <source>
        <dbReference type="Google" id="ProtNLM"/>
    </source>
</evidence>
<dbReference type="SUPFAM" id="SSF48452">
    <property type="entry name" value="TPR-like"/>
    <property type="match status" value="1"/>
</dbReference>